<organism evidence="1 2">
    <name type="scientific">Pseudomonas citronellolis</name>
    <dbReference type="NCBI Taxonomy" id="53408"/>
    <lineage>
        <taxon>Bacteria</taxon>
        <taxon>Pseudomonadati</taxon>
        <taxon>Pseudomonadota</taxon>
        <taxon>Gammaproteobacteria</taxon>
        <taxon>Pseudomonadales</taxon>
        <taxon>Pseudomonadaceae</taxon>
        <taxon>Pseudomonas</taxon>
    </lineage>
</organism>
<protein>
    <submittedName>
        <fullName evidence="1">Sulfotransferase</fullName>
    </submittedName>
</protein>
<dbReference type="SUPFAM" id="SSF52540">
    <property type="entry name" value="P-loop containing nucleoside triphosphate hydrolases"/>
    <property type="match status" value="1"/>
</dbReference>
<dbReference type="RefSeq" id="WP_276213784.1">
    <property type="nucleotide sequence ID" value="NZ_JARJLR010000067.1"/>
</dbReference>
<accession>A0AAW6P0K7</accession>
<reference evidence="1" key="1">
    <citation type="submission" date="2023-03" db="EMBL/GenBank/DDBJ databases">
        <title>Draft assemblies of triclosan tolerant bacteria isolated from returned activated sludge.</title>
        <authorList>
            <person name="Van Hamelsveld S."/>
        </authorList>
    </citation>
    <scope>NUCLEOTIDE SEQUENCE</scope>
    <source>
        <strain evidence="1">GW210015_S63</strain>
    </source>
</reference>
<dbReference type="EMBL" id="JARJLR010000067">
    <property type="protein sequence ID" value="MDF3840751.1"/>
    <property type="molecule type" value="Genomic_DNA"/>
</dbReference>
<proteinExistence type="predicted"/>
<dbReference type="AlphaFoldDB" id="A0AAW6P0K7"/>
<name>A0AAW6P0K7_9PSED</name>
<gene>
    <name evidence="1" type="ORF">P3W55_03400</name>
</gene>
<sequence length="313" mass="35472">MEQRMLSTPQRLWQVLKSNPQREESFLAETADIAVPDDRGLFVIGAARSGTTVFQNALNSSPEIFLLGEPALQDDPGTPDFAARYNAMHRSWGNQENKSSFCPPLFQQDAPWHHYLARLARHHRYVGSKIVVNPHEAARTCQQLFEFHCRHFYRSHYVFTFRNPIDVLMSTRGLAELNGDEAAGYDTVLKSFLQVMALYIRFLRNLPSVRAVFHEDLGEAVLRDTGAWLGVDLGEAASYYDNARVRRYSLDQVPEHARALAEEVIAAYEELRGQVASGMRLVQLEQNSNHIDPAHFTPLGNLHRRIEGLLAAS</sequence>
<comment type="caution">
    <text evidence="1">The sequence shown here is derived from an EMBL/GenBank/DDBJ whole genome shotgun (WGS) entry which is preliminary data.</text>
</comment>
<evidence type="ECO:0000313" key="1">
    <source>
        <dbReference type="EMBL" id="MDF3840751.1"/>
    </source>
</evidence>
<evidence type="ECO:0000313" key="2">
    <source>
        <dbReference type="Proteomes" id="UP001220662"/>
    </source>
</evidence>
<dbReference type="InterPro" id="IPR027417">
    <property type="entry name" value="P-loop_NTPase"/>
</dbReference>
<dbReference type="Gene3D" id="3.40.50.300">
    <property type="entry name" value="P-loop containing nucleotide triphosphate hydrolases"/>
    <property type="match status" value="1"/>
</dbReference>
<dbReference type="Pfam" id="PF13469">
    <property type="entry name" value="Sulfotransfer_3"/>
    <property type="match status" value="1"/>
</dbReference>
<dbReference type="Proteomes" id="UP001220662">
    <property type="component" value="Unassembled WGS sequence"/>
</dbReference>